<dbReference type="Proteomes" id="UP000078397">
    <property type="component" value="Unassembled WGS sequence"/>
</dbReference>
<reference evidence="1 2" key="1">
    <citation type="journal article" date="2016" name="PLoS Pathog.">
        <title>Biosynthesis of antibiotic leucinostatins in bio-control fungus Purpureocillium lilacinum and their inhibition on phytophthora revealed by genome mining.</title>
        <authorList>
            <person name="Wang G."/>
            <person name="Liu Z."/>
            <person name="Lin R."/>
            <person name="Li E."/>
            <person name="Mao Z."/>
            <person name="Ling J."/>
            <person name="Yang Y."/>
            <person name="Yin W.B."/>
            <person name="Xie B."/>
        </authorList>
    </citation>
    <scope>NUCLEOTIDE SEQUENCE [LARGE SCALE GENOMIC DNA]</scope>
    <source>
        <strain evidence="1">170</strain>
    </source>
</reference>
<comment type="caution">
    <text evidence="1">The sequence shown here is derived from an EMBL/GenBank/DDBJ whole genome shotgun (WGS) entry which is preliminary data.</text>
</comment>
<dbReference type="AlphaFoldDB" id="A0A219ARX9"/>
<dbReference type="KEGG" id="pchm:VFPPC_17488"/>
<gene>
    <name evidence="1" type="ORF">VFPPC_17488</name>
</gene>
<evidence type="ECO:0000313" key="2">
    <source>
        <dbReference type="Proteomes" id="UP000078397"/>
    </source>
</evidence>
<sequence length="126" mass="14136">MPPTTKWSRTRTRTRTRRRSRLYFRMEYHGDDLTSGLDSAKHSVHEVLKYPSTPVPRAGLEAQRLESQAIWGRSLPTQSCPSTLQEGATAWFVLAEGARVSSTPAALPAAVKLPRYLSTECSRMAF</sequence>
<organism evidence="1 2">
    <name type="scientific">Pochonia chlamydosporia 170</name>
    <dbReference type="NCBI Taxonomy" id="1380566"/>
    <lineage>
        <taxon>Eukaryota</taxon>
        <taxon>Fungi</taxon>
        <taxon>Dikarya</taxon>
        <taxon>Ascomycota</taxon>
        <taxon>Pezizomycotina</taxon>
        <taxon>Sordariomycetes</taxon>
        <taxon>Hypocreomycetidae</taxon>
        <taxon>Hypocreales</taxon>
        <taxon>Clavicipitaceae</taxon>
        <taxon>Pochonia</taxon>
    </lineage>
</organism>
<name>A0A219ARX9_METCM</name>
<accession>A0A219ARX9</accession>
<evidence type="ECO:0000313" key="1">
    <source>
        <dbReference type="EMBL" id="OWT43349.1"/>
    </source>
</evidence>
<protein>
    <submittedName>
        <fullName evidence="1">Uncharacterized protein</fullName>
    </submittedName>
</protein>
<dbReference type="EMBL" id="LSBJ02000002">
    <property type="protein sequence ID" value="OWT43349.1"/>
    <property type="molecule type" value="Genomic_DNA"/>
</dbReference>
<proteinExistence type="predicted"/>
<keyword evidence="2" id="KW-1185">Reference proteome</keyword>
<dbReference type="RefSeq" id="XP_022285782.1">
    <property type="nucleotide sequence ID" value="XM_022429191.1"/>
</dbReference>
<dbReference type="GeneID" id="33936446"/>